<protein>
    <recommendedName>
        <fullName evidence="3">WXG100 family type VII secretion target</fullName>
    </recommendedName>
</protein>
<dbReference type="RefSeq" id="WP_070909753.1">
    <property type="nucleotide sequence ID" value="NZ_MLIC01000001.1"/>
</dbReference>
<accession>A0ABX3C5P6</accession>
<keyword evidence="2" id="KW-1185">Reference proteome</keyword>
<dbReference type="InterPro" id="IPR036689">
    <property type="entry name" value="ESAT-6-like_sf"/>
</dbReference>
<dbReference type="Gene3D" id="1.10.287.1060">
    <property type="entry name" value="ESAT-6-like"/>
    <property type="match status" value="1"/>
</dbReference>
<evidence type="ECO:0008006" key="3">
    <source>
        <dbReference type="Google" id="ProtNLM"/>
    </source>
</evidence>
<organism evidence="1 2">
    <name type="scientific">Mycobacteroides saopaulense</name>
    <dbReference type="NCBI Taxonomy" id="1578165"/>
    <lineage>
        <taxon>Bacteria</taxon>
        <taxon>Bacillati</taxon>
        <taxon>Actinomycetota</taxon>
        <taxon>Actinomycetes</taxon>
        <taxon>Mycobacteriales</taxon>
        <taxon>Mycobacteriaceae</taxon>
        <taxon>Mycobacteroides</taxon>
    </lineage>
</organism>
<comment type="caution">
    <text evidence="1">The sequence shown here is derived from an EMBL/GenBank/DDBJ whole genome shotgun (WGS) entry which is preliminary data.</text>
</comment>
<reference evidence="1 2" key="1">
    <citation type="submission" date="2016-10" db="EMBL/GenBank/DDBJ databases">
        <title>Evaluation of Human, Animal and Environmental Mycobacterium chelonae Isolates by Core Genome Phylogenomic Analysis, Targeted Gene Comparison, and Anti-microbial Susceptibility Patterns: A Tale of Mistaken Identities.</title>
        <authorList>
            <person name="Fogelson S.B."/>
            <person name="Camus A.C."/>
            <person name="Lorenz W."/>
            <person name="Vasireddy R."/>
            <person name="Vasireddy S."/>
            <person name="Smith T."/>
            <person name="Brown-Elliott B.A."/>
            <person name="Wallace R.J.Jr."/>
            <person name="Hasan N.A."/>
            <person name="Reischl U."/>
            <person name="Sanchez S."/>
        </authorList>
    </citation>
    <scope>NUCLEOTIDE SEQUENCE [LARGE SCALE GENOMIC DNA]</scope>
    <source>
        <strain evidence="1 2">8528</strain>
    </source>
</reference>
<evidence type="ECO:0000313" key="2">
    <source>
        <dbReference type="Proteomes" id="UP000179621"/>
    </source>
</evidence>
<gene>
    <name evidence="1" type="ORF">BKG73_04255</name>
</gene>
<dbReference type="InterPro" id="IPR010310">
    <property type="entry name" value="T7SS_ESAT-6-like"/>
</dbReference>
<sequence>MAEPLKINPEDVTRRAWMLIDAVTDSKAEHAEHHDAIGEAASGWIGESAKALAQAQQRWAESADVLHKNLGEMGTWMQENAAKVTAVEDHNRANIDTTGKRDG</sequence>
<evidence type="ECO:0000313" key="1">
    <source>
        <dbReference type="EMBL" id="OHU13887.1"/>
    </source>
</evidence>
<dbReference type="SUPFAM" id="SSF140453">
    <property type="entry name" value="EsxAB dimer-like"/>
    <property type="match status" value="1"/>
</dbReference>
<name>A0ABX3C5P6_9MYCO</name>
<proteinExistence type="predicted"/>
<dbReference type="Pfam" id="PF06013">
    <property type="entry name" value="WXG100"/>
    <property type="match status" value="1"/>
</dbReference>
<dbReference type="EMBL" id="MLIH01000002">
    <property type="protein sequence ID" value="OHU13887.1"/>
    <property type="molecule type" value="Genomic_DNA"/>
</dbReference>
<dbReference type="Proteomes" id="UP000179621">
    <property type="component" value="Unassembled WGS sequence"/>
</dbReference>